<comment type="caution">
    <text evidence="1">The sequence shown here is derived from an EMBL/GenBank/DDBJ whole genome shotgun (WGS) entry which is preliminary data.</text>
</comment>
<keyword evidence="2" id="KW-1185">Reference proteome</keyword>
<dbReference type="Proteomes" id="UP001054945">
    <property type="component" value="Unassembled WGS sequence"/>
</dbReference>
<dbReference type="EMBL" id="BPLR01000036">
    <property type="protein sequence ID" value="GIY91649.1"/>
    <property type="molecule type" value="Genomic_DNA"/>
</dbReference>
<evidence type="ECO:0000313" key="1">
    <source>
        <dbReference type="EMBL" id="GIY91649.1"/>
    </source>
</evidence>
<sequence>MSGRCFTYTVRTENDNVNKREICTLDFLRNSENARLFANHLSYQNDASNAHISLGADVHPCSDLSTVLPPLPPPSRDEMSHDSQNCSLFFQSYIPHEREMYYCIIKNGKAFFLN</sequence>
<evidence type="ECO:0000313" key="2">
    <source>
        <dbReference type="Proteomes" id="UP001054945"/>
    </source>
</evidence>
<organism evidence="1 2">
    <name type="scientific">Caerostris extrusa</name>
    <name type="common">Bark spider</name>
    <name type="synonym">Caerostris bankana</name>
    <dbReference type="NCBI Taxonomy" id="172846"/>
    <lineage>
        <taxon>Eukaryota</taxon>
        <taxon>Metazoa</taxon>
        <taxon>Ecdysozoa</taxon>
        <taxon>Arthropoda</taxon>
        <taxon>Chelicerata</taxon>
        <taxon>Arachnida</taxon>
        <taxon>Araneae</taxon>
        <taxon>Araneomorphae</taxon>
        <taxon>Entelegynae</taxon>
        <taxon>Araneoidea</taxon>
        <taxon>Araneidae</taxon>
        <taxon>Caerostris</taxon>
    </lineage>
</organism>
<reference evidence="1 2" key="1">
    <citation type="submission" date="2021-06" db="EMBL/GenBank/DDBJ databases">
        <title>Caerostris extrusa draft genome.</title>
        <authorList>
            <person name="Kono N."/>
            <person name="Arakawa K."/>
        </authorList>
    </citation>
    <scope>NUCLEOTIDE SEQUENCE [LARGE SCALE GENOMIC DNA]</scope>
</reference>
<dbReference type="AlphaFoldDB" id="A0AAV4XCH2"/>
<proteinExistence type="predicted"/>
<gene>
    <name evidence="1" type="ORF">CEXT_218731</name>
</gene>
<name>A0AAV4XCH2_CAEEX</name>
<protein>
    <submittedName>
        <fullName evidence="1">Uncharacterized protein</fullName>
    </submittedName>
</protein>
<accession>A0AAV4XCH2</accession>